<accession>A0ABQ2NK14</accession>
<feature type="chain" id="PRO_5047208240" description="DUF5689 domain-containing protein" evidence="1">
    <location>
        <begin position="21"/>
        <end position="673"/>
    </location>
</feature>
<comment type="caution">
    <text evidence="3">The sequence shown here is derived from an EMBL/GenBank/DDBJ whole genome shotgun (WGS) entry which is preliminary data.</text>
</comment>
<feature type="signal peptide" evidence="1">
    <location>
        <begin position="1"/>
        <end position="20"/>
    </location>
</feature>
<protein>
    <recommendedName>
        <fullName evidence="2">DUF5689 domain-containing protein</fullName>
    </recommendedName>
</protein>
<sequence>MKKYFSIIRFFILASAFVLTGCVHDDKYNAPDLSGNCQDLKATITLAAAKNLAQNTTITTDDVIEGYVSSTDQSGNIYKAIYIQDDPANPTQGFVLSVDAISTYSSYPQGSKIYIKLKGLAMGTYGGVKQLGYMDNGTFGRIPEKMVPTSILKSCAAKVEITPKVMTLADMKTANDQYIGCLVKVQNAEFDAKVLCSNYAPDGYTVDRQINDPTTTATTRVVRNSGFASFANQKLPSGKGDFIGILSKFNSTYQLFINNVSDLKGMTNFPRKDGIAGDPCTLDATATAKTVAEVKQLYTTGNFNQITGNFFVKAKVTANDETGNLFKYIYVEDATGGIRVNINKTNLYQDPRFKVGKNLIIKLKDLYIGVNGGEFQIGQPFNGNIGQIAEVDVYKAFYDSNEPITSVVATEKTIANLTTADVGRWIKIKGLQFIDADLGKTFAAGSTTNRTLEDCSGNKIILRTSSFASFAGSTLDNGKGDVYAILSIFNGNYQLWIPKQVNADLDGVRCDGTLPVYETIFSDSFASLSNWTAVNVSGTQIWSTTTFGNPAPSAIMDGARSANEDWLISKKINVPSTYKEVFFSFETDGRYSGNPLEVYITDNYTGAVSSTNWTKTNPALDTDLASFAGFVNSGKVDISSYKGKDIVVAFKYTSVSGSSTTWEVDNFAVKGSK</sequence>
<dbReference type="Proteomes" id="UP000620064">
    <property type="component" value="Unassembled WGS sequence"/>
</dbReference>
<feature type="domain" description="DUF5689" evidence="2">
    <location>
        <begin position="42"/>
        <end position="262"/>
    </location>
</feature>
<proteinExistence type="predicted"/>
<feature type="domain" description="DUF5689" evidence="2">
    <location>
        <begin position="287"/>
        <end position="497"/>
    </location>
</feature>
<keyword evidence="1" id="KW-0732">Signal</keyword>
<dbReference type="NCBIfam" id="NF038128">
    <property type="entry name" value="choice_anch_J"/>
    <property type="match status" value="1"/>
</dbReference>
<gene>
    <name evidence="3" type="ORF">GCM10010992_10600</name>
</gene>
<dbReference type="Pfam" id="PF18942">
    <property type="entry name" value="DUF5689"/>
    <property type="match status" value="2"/>
</dbReference>
<dbReference type="EMBL" id="BMLV01000002">
    <property type="protein sequence ID" value="GGP03190.1"/>
    <property type="molecule type" value="Genomic_DNA"/>
</dbReference>
<organism evidence="3 4">
    <name type="scientific">Cloacibacterium rupense</name>
    <dbReference type="NCBI Taxonomy" id="517423"/>
    <lineage>
        <taxon>Bacteria</taxon>
        <taxon>Pseudomonadati</taxon>
        <taxon>Bacteroidota</taxon>
        <taxon>Flavobacteriia</taxon>
        <taxon>Flavobacteriales</taxon>
        <taxon>Weeksellaceae</taxon>
    </lineage>
</organism>
<name>A0ABQ2NK14_9FLAO</name>
<evidence type="ECO:0000259" key="2">
    <source>
        <dbReference type="Pfam" id="PF18942"/>
    </source>
</evidence>
<keyword evidence="4" id="KW-1185">Reference proteome</keyword>
<reference evidence="4" key="1">
    <citation type="journal article" date="2019" name="Int. J. Syst. Evol. Microbiol.">
        <title>The Global Catalogue of Microorganisms (GCM) 10K type strain sequencing project: providing services to taxonomists for standard genome sequencing and annotation.</title>
        <authorList>
            <consortium name="The Broad Institute Genomics Platform"/>
            <consortium name="The Broad Institute Genome Sequencing Center for Infectious Disease"/>
            <person name="Wu L."/>
            <person name="Ma J."/>
        </authorList>
    </citation>
    <scope>NUCLEOTIDE SEQUENCE [LARGE SCALE GENOMIC DNA]</scope>
    <source>
        <strain evidence="4">CGMCC 1.7656</strain>
    </source>
</reference>
<dbReference type="RefSeq" id="WP_188617038.1">
    <property type="nucleotide sequence ID" value="NZ_BMLV01000002.1"/>
</dbReference>
<evidence type="ECO:0000313" key="4">
    <source>
        <dbReference type="Proteomes" id="UP000620064"/>
    </source>
</evidence>
<dbReference type="InterPro" id="IPR043744">
    <property type="entry name" value="DUF5689"/>
</dbReference>
<evidence type="ECO:0000256" key="1">
    <source>
        <dbReference type="SAM" id="SignalP"/>
    </source>
</evidence>
<dbReference type="PROSITE" id="PS51257">
    <property type="entry name" value="PROKAR_LIPOPROTEIN"/>
    <property type="match status" value="1"/>
</dbReference>
<evidence type="ECO:0000313" key="3">
    <source>
        <dbReference type="EMBL" id="GGP03190.1"/>
    </source>
</evidence>
<dbReference type="Gene3D" id="2.60.120.200">
    <property type="match status" value="1"/>
</dbReference>